<dbReference type="InterPro" id="IPR038765">
    <property type="entry name" value="Papain-like_cys_pep_sf"/>
</dbReference>
<dbReference type="OrthoDB" id="5346719at2"/>
<sequence>MKIRFIVLIFLLFFSYFQVMKFLDKNKESLNSDNIKNMVELKSGDIIFRKEQNILSDMFSNIDKSPYSHLGIVFRKDNELKIYHMEADEKNDDLKIQSILDFTKNAKKIAVYRTKNSFEEEDLKKILDEYEKSKIKFDYSFLLDNDTLYCTEFINEVYFKLFNENLYTYLFDFYGINGITINSILKNTNLEKRYEINF</sequence>
<evidence type="ECO:0000313" key="4">
    <source>
        <dbReference type="Proteomes" id="UP000509513"/>
    </source>
</evidence>
<evidence type="ECO:0000313" key="2">
    <source>
        <dbReference type="EMBL" id="TLS97771.1"/>
    </source>
</evidence>
<protein>
    <submittedName>
        <fullName evidence="1">Permuted papain-like amidase enzyme, YaeF/YiiX, C92 family</fullName>
    </submittedName>
</protein>
<dbReference type="STRING" id="1442598.GCA_000522465_01088"/>
<organism evidence="1 4">
    <name type="scientific">Aliarcobacter cibarius</name>
    <dbReference type="NCBI Taxonomy" id="255507"/>
    <lineage>
        <taxon>Bacteria</taxon>
        <taxon>Pseudomonadati</taxon>
        <taxon>Campylobacterota</taxon>
        <taxon>Epsilonproteobacteria</taxon>
        <taxon>Campylobacterales</taxon>
        <taxon>Arcobacteraceae</taxon>
        <taxon>Aliarcobacter</taxon>
    </lineage>
</organism>
<dbReference type="Gene3D" id="3.90.1720.10">
    <property type="entry name" value="endopeptidase domain like (from Nostoc punctiforme)"/>
    <property type="match status" value="1"/>
</dbReference>
<dbReference type="Proteomes" id="UP000305417">
    <property type="component" value="Unassembled WGS sequence"/>
</dbReference>
<keyword evidence="3" id="KW-1185">Reference proteome</keyword>
<dbReference type="EMBL" id="CP054051">
    <property type="protein sequence ID" value="QKJ26951.1"/>
    <property type="molecule type" value="Genomic_DNA"/>
</dbReference>
<proteinExistence type="predicted"/>
<gene>
    <name evidence="1" type="ORF">ACBT_1039</name>
    <name evidence="2" type="ORF">FE247_08085</name>
</gene>
<dbReference type="EMBL" id="VBUC01000019">
    <property type="protein sequence ID" value="TLS97771.1"/>
    <property type="molecule type" value="Genomic_DNA"/>
</dbReference>
<dbReference type="InterPro" id="IPR024453">
    <property type="entry name" value="Peptidase_C92"/>
</dbReference>
<dbReference type="RefSeq" id="WP_024775214.1">
    <property type="nucleotide sequence ID" value="NZ_CP043857.1"/>
</dbReference>
<dbReference type="Pfam" id="PF05708">
    <property type="entry name" value="Peptidase_C92"/>
    <property type="match status" value="1"/>
</dbReference>
<reference evidence="1 4" key="2">
    <citation type="submission" date="2020-05" db="EMBL/GenBank/DDBJ databases">
        <title>Complete genome sequencing of Campylobacter and Arcobacter type strains.</title>
        <authorList>
            <person name="Miller W.G."/>
            <person name="Yee E."/>
        </authorList>
    </citation>
    <scope>NUCLEOTIDE SEQUENCE [LARGE SCALE GENOMIC DNA]</scope>
    <source>
        <strain evidence="1 4">LMG 21996</strain>
    </source>
</reference>
<name>A0A5J6RHQ5_9BACT</name>
<dbReference type="AlphaFoldDB" id="A0A5J6RHQ5"/>
<dbReference type="KEGG" id="acib:ACBT_1039"/>
<accession>A0A5J6RHQ5</accession>
<evidence type="ECO:0000313" key="1">
    <source>
        <dbReference type="EMBL" id="QKJ26951.1"/>
    </source>
</evidence>
<dbReference type="SUPFAM" id="SSF54001">
    <property type="entry name" value="Cysteine proteinases"/>
    <property type="match status" value="1"/>
</dbReference>
<evidence type="ECO:0000313" key="3">
    <source>
        <dbReference type="Proteomes" id="UP000305417"/>
    </source>
</evidence>
<reference evidence="2 3" key="1">
    <citation type="submission" date="2019-05" db="EMBL/GenBank/DDBJ databases">
        <title>Arcobacter cibarius and Arcobacter thereius providing challenges in identification an antibiotic susceptibility and Quinolone resistance.</title>
        <authorList>
            <person name="Busch A."/>
            <person name="Hanel I."/>
            <person name="Hotzel H."/>
            <person name="Tomaso H."/>
        </authorList>
    </citation>
    <scope>NUCLEOTIDE SEQUENCE [LARGE SCALE GENOMIC DNA]</scope>
    <source>
        <strain evidence="2 3">16CS0831-2</strain>
    </source>
</reference>
<dbReference type="Proteomes" id="UP000509513">
    <property type="component" value="Chromosome"/>
</dbReference>